<accession>A0A0W1RBT0</accession>
<comment type="caution">
    <text evidence="2">The sequence shown here is derived from an EMBL/GenBank/DDBJ whole genome shotgun (WGS) entry which is preliminary data.</text>
</comment>
<dbReference type="OrthoDB" id="205469at2157"/>
<keyword evidence="3" id="KW-1185">Reference proteome</keyword>
<proteinExistence type="predicted"/>
<organism evidence="2 3">
    <name type="scientific">Haloprofundus marisrubri</name>
    <dbReference type="NCBI Taxonomy" id="1514971"/>
    <lineage>
        <taxon>Archaea</taxon>
        <taxon>Methanobacteriati</taxon>
        <taxon>Methanobacteriota</taxon>
        <taxon>Stenosarchaea group</taxon>
        <taxon>Halobacteria</taxon>
        <taxon>Halobacteriales</taxon>
        <taxon>Haloferacaceae</taxon>
        <taxon>Haloprofundus</taxon>
    </lineage>
</organism>
<dbReference type="AlphaFoldDB" id="A0A0W1RBT0"/>
<protein>
    <submittedName>
        <fullName evidence="2">Uncharacterized protein</fullName>
    </submittedName>
</protein>
<sequence>MLRTALAGVGVLALVVVAGVGGALALGFTPADLAGVDGITDKVGDDASPDVKTDGGSDDTSAASDGGDGGDEAVQDAYDQPLRFSVGEIEECGTTCRDVTAEVRNTGNESIDDIDVEVHIFADDDEVWDGNVEVGSVDAAASQQETIRVELGYMDAYKIKQNDGYITVKTTVTTASGTFSFEERRKVA</sequence>
<feature type="region of interest" description="Disordered" evidence="1">
    <location>
        <begin position="42"/>
        <end position="74"/>
    </location>
</feature>
<evidence type="ECO:0000313" key="2">
    <source>
        <dbReference type="EMBL" id="KTG10880.1"/>
    </source>
</evidence>
<dbReference type="EMBL" id="LOPU01000016">
    <property type="protein sequence ID" value="KTG10880.1"/>
    <property type="molecule type" value="Genomic_DNA"/>
</dbReference>
<dbReference type="RefSeq" id="WP_058580678.1">
    <property type="nucleotide sequence ID" value="NZ_LOPU01000016.1"/>
</dbReference>
<reference evidence="2 3" key="1">
    <citation type="submission" date="2015-12" db="EMBL/GenBank/DDBJ databases">
        <title>Haloprofundus marisrubri gen. nov., sp. nov., an extremely halophilic archaeon isolated from the Discovery deep brine-seawater interface in the Red Sea.</title>
        <authorList>
            <person name="Zhang G."/>
            <person name="Stingl U."/>
            <person name="Rashid M."/>
        </authorList>
    </citation>
    <scope>NUCLEOTIDE SEQUENCE [LARGE SCALE GENOMIC DNA]</scope>
    <source>
        <strain evidence="2 3">SB9</strain>
    </source>
</reference>
<evidence type="ECO:0000256" key="1">
    <source>
        <dbReference type="SAM" id="MobiDB-lite"/>
    </source>
</evidence>
<name>A0A0W1RBT0_9EURY</name>
<feature type="compositionally biased region" description="Basic and acidic residues" evidence="1">
    <location>
        <begin position="42"/>
        <end position="55"/>
    </location>
</feature>
<evidence type="ECO:0000313" key="3">
    <source>
        <dbReference type="Proteomes" id="UP000054387"/>
    </source>
</evidence>
<gene>
    <name evidence="2" type="ORF">AUR64_06770</name>
</gene>
<dbReference type="Proteomes" id="UP000054387">
    <property type="component" value="Unassembled WGS sequence"/>
</dbReference>